<protein>
    <recommendedName>
        <fullName evidence="7">Peptidase S54 rhomboid domain-containing protein</fullName>
    </recommendedName>
</protein>
<dbReference type="Gene3D" id="1.20.1540.10">
    <property type="entry name" value="Rhomboid-like"/>
    <property type="match status" value="1"/>
</dbReference>
<feature type="region of interest" description="Disordered" evidence="5">
    <location>
        <begin position="208"/>
        <end position="230"/>
    </location>
</feature>
<dbReference type="GO" id="GO:0004252">
    <property type="term" value="F:serine-type endopeptidase activity"/>
    <property type="evidence" value="ECO:0007669"/>
    <property type="project" value="InterPro"/>
</dbReference>
<comment type="subcellular location">
    <subcellularLocation>
        <location evidence="1">Membrane</location>
        <topology evidence="1">Multi-pass membrane protein</topology>
    </subcellularLocation>
</comment>
<dbReference type="KEGG" id="fax:FUAX_21470"/>
<feature type="transmembrane region" description="Helical" evidence="6">
    <location>
        <begin position="75"/>
        <end position="91"/>
    </location>
</feature>
<feature type="transmembrane region" description="Helical" evidence="6">
    <location>
        <begin position="147"/>
        <end position="167"/>
    </location>
</feature>
<evidence type="ECO:0000313" key="8">
    <source>
        <dbReference type="EMBL" id="BDD09715.1"/>
    </source>
</evidence>
<evidence type="ECO:0000256" key="3">
    <source>
        <dbReference type="ARBA" id="ARBA00022989"/>
    </source>
</evidence>
<dbReference type="SUPFAM" id="SSF144091">
    <property type="entry name" value="Rhomboid-like"/>
    <property type="match status" value="1"/>
</dbReference>
<feature type="domain" description="Peptidase S54 rhomboid" evidence="7">
    <location>
        <begin position="36"/>
        <end position="168"/>
    </location>
</feature>
<evidence type="ECO:0000256" key="2">
    <source>
        <dbReference type="ARBA" id="ARBA00022692"/>
    </source>
</evidence>
<dbReference type="InterPro" id="IPR035952">
    <property type="entry name" value="Rhomboid-like_sf"/>
</dbReference>
<gene>
    <name evidence="8" type="ORF">FUAX_21470</name>
</gene>
<evidence type="ECO:0000313" key="9">
    <source>
        <dbReference type="Proteomes" id="UP001348817"/>
    </source>
</evidence>
<dbReference type="Proteomes" id="UP001348817">
    <property type="component" value="Chromosome"/>
</dbReference>
<reference evidence="8 9" key="1">
    <citation type="submission" date="2021-12" db="EMBL/GenBank/DDBJ databases">
        <title>Genome sequencing of bacteria with rrn-lacking chromosome and rrn-plasmid.</title>
        <authorList>
            <person name="Anda M."/>
            <person name="Iwasaki W."/>
        </authorList>
    </citation>
    <scope>NUCLEOTIDE SEQUENCE [LARGE SCALE GENOMIC DNA]</scope>
    <source>
        <strain evidence="8 9">DSM 100852</strain>
    </source>
</reference>
<organism evidence="8 9">
    <name type="scientific">Fulvitalea axinellae</name>
    <dbReference type="NCBI Taxonomy" id="1182444"/>
    <lineage>
        <taxon>Bacteria</taxon>
        <taxon>Pseudomonadati</taxon>
        <taxon>Bacteroidota</taxon>
        <taxon>Cytophagia</taxon>
        <taxon>Cytophagales</taxon>
        <taxon>Persicobacteraceae</taxon>
        <taxon>Fulvitalea</taxon>
    </lineage>
</organism>
<dbReference type="RefSeq" id="WP_338391310.1">
    <property type="nucleotide sequence ID" value="NZ_AP025314.1"/>
</dbReference>
<dbReference type="EMBL" id="AP025314">
    <property type="protein sequence ID" value="BDD09715.1"/>
    <property type="molecule type" value="Genomic_DNA"/>
</dbReference>
<evidence type="ECO:0000256" key="6">
    <source>
        <dbReference type="SAM" id="Phobius"/>
    </source>
</evidence>
<dbReference type="AlphaFoldDB" id="A0AAU9DFG9"/>
<feature type="transmembrane region" description="Helical" evidence="6">
    <location>
        <begin position="97"/>
        <end position="116"/>
    </location>
</feature>
<feature type="transmembrane region" description="Helical" evidence="6">
    <location>
        <begin position="123"/>
        <end position="141"/>
    </location>
</feature>
<feature type="transmembrane region" description="Helical" evidence="6">
    <location>
        <begin position="50"/>
        <end position="68"/>
    </location>
</feature>
<dbReference type="Pfam" id="PF01694">
    <property type="entry name" value="Rhomboid"/>
    <property type="match status" value="1"/>
</dbReference>
<keyword evidence="2 6" id="KW-0812">Transmembrane</keyword>
<dbReference type="PANTHER" id="PTHR43731:SF9">
    <property type="entry name" value="SLR1461 PROTEIN"/>
    <property type="match status" value="1"/>
</dbReference>
<dbReference type="InterPro" id="IPR022764">
    <property type="entry name" value="Peptidase_S54_rhomboid_dom"/>
</dbReference>
<dbReference type="PANTHER" id="PTHR43731">
    <property type="entry name" value="RHOMBOID PROTEASE"/>
    <property type="match status" value="1"/>
</dbReference>
<evidence type="ECO:0000259" key="7">
    <source>
        <dbReference type="Pfam" id="PF01694"/>
    </source>
</evidence>
<proteinExistence type="predicted"/>
<sequence length="230" mass="25727">MAFVGVLWLVTGVEWATKSDFGFLGILPRRIEGAIGIFTGPLIHGSASHLFSNTLPLVILGIGLFYIYDRIAFEVFAWIYVSSGFWVWLSAREAYHIGSSGLVYGMVTFLFMVGLLRRDPKSIAVAMIVFLLYGGMIYGLIPGNGDVSWESHLFGALSGVFCAFYYHRYKTRNRVTKVVAALGPHVEPPLSRHNHTLPGGLEMRYVYRKSEEKEKDRRKPSDGPEESGIK</sequence>
<name>A0AAU9DFG9_9BACT</name>
<keyword evidence="4 6" id="KW-0472">Membrane</keyword>
<keyword evidence="9" id="KW-1185">Reference proteome</keyword>
<evidence type="ECO:0000256" key="4">
    <source>
        <dbReference type="ARBA" id="ARBA00023136"/>
    </source>
</evidence>
<dbReference type="GO" id="GO:0016020">
    <property type="term" value="C:membrane"/>
    <property type="evidence" value="ECO:0007669"/>
    <property type="project" value="UniProtKB-SubCell"/>
</dbReference>
<evidence type="ECO:0000256" key="1">
    <source>
        <dbReference type="ARBA" id="ARBA00004141"/>
    </source>
</evidence>
<keyword evidence="3 6" id="KW-1133">Transmembrane helix</keyword>
<dbReference type="InterPro" id="IPR050925">
    <property type="entry name" value="Rhomboid_protease_S54"/>
</dbReference>
<evidence type="ECO:0000256" key="5">
    <source>
        <dbReference type="SAM" id="MobiDB-lite"/>
    </source>
</evidence>
<accession>A0AAU9DFG9</accession>